<dbReference type="Gene3D" id="3.40.630.10">
    <property type="entry name" value="Zn peptidases"/>
    <property type="match status" value="1"/>
</dbReference>
<dbReference type="EMBL" id="CADCTX010000231">
    <property type="protein sequence ID" value="CAA9308034.1"/>
    <property type="molecule type" value="Genomic_DNA"/>
</dbReference>
<dbReference type="PANTHER" id="PTHR43270">
    <property type="entry name" value="BETA-ALA-HIS DIPEPTIDASE"/>
    <property type="match status" value="1"/>
</dbReference>
<feature type="domain" description="Peptidase M20 dimerisation" evidence="4">
    <location>
        <begin position="36"/>
        <end position="94"/>
    </location>
</feature>
<gene>
    <name evidence="5" type="ORF">AVDCRST_MAG40-799</name>
</gene>
<evidence type="ECO:0000256" key="1">
    <source>
        <dbReference type="ARBA" id="ARBA00022670"/>
    </source>
</evidence>
<dbReference type="SUPFAM" id="SSF53187">
    <property type="entry name" value="Zn-dependent exopeptidases"/>
    <property type="match status" value="1"/>
</dbReference>
<proteinExistence type="predicted"/>
<dbReference type="GO" id="GO:0006508">
    <property type="term" value="P:proteolysis"/>
    <property type="evidence" value="ECO:0007669"/>
    <property type="project" value="UniProtKB-KW"/>
</dbReference>
<dbReference type="GO" id="GO:0008233">
    <property type="term" value="F:peptidase activity"/>
    <property type="evidence" value="ECO:0007669"/>
    <property type="project" value="UniProtKB-KW"/>
</dbReference>
<keyword evidence="3" id="KW-0378">Hydrolase</keyword>
<dbReference type="Gene3D" id="3.30.70.360">
    <property type="match status" value="1"/>
</dbReference>
<evidence type="ECO:0000256" key="3">
    <source>
        <dbReference type="ARBA" id="ARBA00022801"/>
    </source>
</evidence>
<reference evidence="5" key="1">
    <citation type="submission" date="2020-02" db="EMBL/GenBank/DDBJ databases">
        <authorList>
            <person name="Meier V. D."/>
        </authorList>
    </citation>
    <scope>NUCLEOTIDE SEQUENCE</scope>
    <source>
        <strain evidence="5">AVDCRST_MAG40</strain>
    </source>
</reference>
<keyword evidence="1" id="KW-0645">Protease</keyword>
<dbReference type="PANTHER" id="PTHR43270:SF8">
    <property type="entry name" value="DI- AND TRIPEPTIDASE DUG2-RELATED"/>
    <property type="match status" value="1"/>
</dbReference>
<dbReference type="InterPro" id="IPR051458">
    <property type="entry name" value="Cyt/Met_Dipeptidase"/>
</dbReference>
<accession>A0A6J4KL08</accession>
<evidence type="ECO:0000313" key="5">
    <source>
        <dbReference type="EMBL" id="CAA9308034.1"/>
    </source>
</evidence>
<dbReference type="AlphaFoldDB" id="A0A6J4KL08"/>
<organism evidence="5">
    <name type="scientific">uncultured Gemmatimonadaceae bacterium</name>
    <dbReference type="NCBI Taxonomy" id="246130"/>
    <lineage>
        <taxon>Bacteria</taxon>
        <taxon>Pseudomonadati</taxon>
        <taxon>Gemmatimonadota</taxon>
        <taxon>Gemmatimonadia</taxon>
        <taxon>Gemmatimonadales</taxon>
        <taxon>Gemmatimonadaceae</taxon>
        <taxon>environmental samples</taxon>
    </lineage>
</organism>
<dbReference type="GO" id="GO:0046872">
    <property type="term" value="F:metal ion binding"/>
    <property type="evidence" value="ECO:0007669"/>
    <property type="project" value="UniProtKB-KW"/>
</dbReference>
<feature type="non-terminal residue" evidence="5">
    <location>
        <position position="1"/>
    </location>
</feature>
<dbReference type="Pfam" id="PF07687">
    <property type="entry name" value="M20_dimer"/>
    <property type="match status" value="1"/>
</dbReference>
<protein>
    <submittedName>
        <fullName evidence="5">Acetylornithine deacetylase/Succinyl-diaminopimelate desuccinylase and related deacylases</fullName>
    </submittedName>
</protein>
<name>A0A6J4KL08_9BACT</name>
<dbReference type="InterPro" id="IPR011650">
    <property type="entry name" value="Peptidase_M20_dimer"/>
</dbReference>
<evidence type="ECO:0000256" key="2">
    <source>
        <dbReference type="ARBA" id="ARBA00022723"/>
    </source>
</evidence>
<keyword evidence="2" id="KW-0479">Metal-binding</keyword>
<sequence length="197" mass="20985">REALEALPIDLPKIKRDLELAELDAPTERGFFERLSAWPTFTINGLHGGYGGPGSKTVLPHEAFAKCDIRLVEAQTADEIFAKLEAHVLRHAPGVELVRQGSMDPSKTPIDSPYAAPLRAALTAAQGAPLLVPALGGSLPDYVFTKILGVPAFGTPYANADEANHAPNENLEVERFFNGIKTGAALLAHLGAMERAG</sequence>
<evidence type="ECO:0000259" key="4">
    <source>
        <dbReference type="Pfam" id="PF07687"/>
    </source>
</evidence>